<accession>A0ABW6CQ95</accession>
<protein>
    <submittedName>
        <fullName evidence="1">Uncharacterized protein</fullName>
    </submittedName>
</protein>
<reference evidence="1 2" key="1">
    <citation type="submission" date="2024-09" db="EMBL/GenBank/DDBJ databases">
        <title>Genomes of Rahnella.</title>
        <authorList>
            <person name="Mnguni F.C."/>
            <person name="Shin G.Y."/>
            <person name="Coutinho T."/>
        </authorList>
    </citation>
    <scope>NUCLEOTIDE SEQUENCE [LARGE SCALE GENOMIC DNA]</scope>
    <source>
        <strain evidence="1 2">20WA0057</strain>
    </source>
</reference>
<dbReference type="Proteomes" id="UP001598201">
    <property type="component" value="Unassembled WGS sequence"/>
</dbReference>
<sequence length="122" mass="13760">VNVEVQNPSPYTKPFPLEVVYSSHKCMKISINRVDGSREAKPSYNGIKVPLLQQGNTNDWHAKVAVKGGGSCEWTLSEFNLGIEYIDATHLGKIWYRVQRLEQRSLLMILLLAMGNLIIFQG</sequence>
<comment type="caution">
    <text evidence="1">The sequence shown here is derived from an EMBL/GenBank/DDBJ whole genome shotgun (WGS) entry which is preliminary data.</text>
</comment>
<evidence type="ECO:0000313" key="2">
    <source>
        <dbReference type="Proteomes" id="UP001598201"/>
    </source>
</evidence>
<dbReference type="EMBL" id="JBHUCJ010000241">
    <property type="protein sequence ID" value="MFD3227325.1"/>
    <property type="molecule type" value="Genomic_DNA"/>
</dbReference>
<name>A0ABW6CQ95_RAHSY</name>
<gene>
    <name evidence="1" type="ORF">ACFPK4_27790</name>
</gene>
<organism evidence="1 2">
    <name type="scientific">Rahnella sp. (strain Y9602)</name>
    <dbReference type="NCBI Taxonomy" id="2703885"/>
    <lineage>
        <taxon>Bacteria</taxon>
        <taxon>Pseudomonadati</taxon>
        <taxon>Pseudomonadota</taxon>
        <taxon>Gammaproteobacteria</taxon>
        <taxon>Enterobacterales</taxon>
        <taxon>Yersiniaceae</taxon>
        <taxon>Rahnella</taxon>
    </lineage>
</organism>
<feature type="non-terminal residue" evidence="1">
    <location>
        <position position="1"/>
    </location>
</feature>
<keyword evidence="2" id="KW-1185">Reference proteome</keyword>
<evidence type="ECO:0000313" key="1">
    <source>
        <dbReference type="EMBL" id="MFD3227325.1"/>
    </source>
</evidence>
<proteinExistence type="predicted"/>
<feature type="non-terminal residue" evidence="1">
    <location>
        <position position="122"/>
    </location>
</feature>